<keyword evidence="2" id="KW-1185">Reference proteome</keyword>
<protein>
    <submittedName>
        <fullName evidence="1">Uncharacterized protein</fullName>
    </submittedName>
</protein>
<reference evidence="1 2" key="1">
    <citation type="submission" date="2016-12" db="EMBL/GenBank/DDBJ databases">
        <title>The genomes of Aspergillus section Nigri reveals drivers in fungal speciation.</title>
        <authorList>
            <consortium name="DOE Joint Genome Institute"/>
            <person name="Vesth T.C."/>
            <person name="Nybo J."/>
            <person name="Theobald S."/>
            <person name="Brandl J."/>
            <person name="Frisvad J.C."/>
            <person name="Nielsen K.F."/>
            <person name="Lyhne E.K."/>
            <person name="Kogle M.E."/>
            <person name="Kuo A."/>
            <person name="Riley R."/>
            <person name="Clum A."/>
            <person name="Nolan M."/>
            <person name="Lipzen A."/>
            <person name="Salamov A."/>
            <person name="Henrissat B."/>
            <person name="Wiebenga A."/>
            <person name="De Vries R.P."/>
            <person name="Grigoriev I.V."/>
            <person name="Mortensen U.H."/>
            <person name="Andersen M.R."/>
            <person name="Baker S.E."/>
        </authorList>
    </citation>
    <scope>NUCLEOTIDE SEQUENCE [LARGE SCALE GENOMIC DNA]</scope>
    <source>
        <strain evidence="1 2">CBS 121591</strain>
    </source>
</reference>
<dbReference type="VEuPathDB" id="FungiDB:BO82DRAFT_323854"/>
<name>A0A319CAP4_9EURO</name>
<dbReference type="EMBL" id="KZ821787">
    <property type="protein sequence ID" value="PYH75553.1"/>
    <property type="molecule type" value="Genomic_DNA"/>
</dbReference>
<gene>
    <name evidence="1" type="ORF">BO82DRAFT_323854</name>
</gene>
<organism evidence="1 2">
    <name type="scientific">Aspergillus uvarum CBS 121591</name>
    <dbReference type="NCBI Taxonomy" id="1448315"/>
    <lineage>
        <taxon>Eukaryota</taxon>
        <taxon>Fungi</taxon>
        <taxon>Dikarya</taxon>
        <taxon>Ascomycota</taxon>
        <taxon>Pezizomycotina</taxon>
        <taxon>Eurotiomycetes</taxon>
        <taxon>Eurotiomycetidae</taxon>
        <taxon>Eurotiales</taxon>
        <taxon>Aspergillaceae</taxon>
        <taxon>Aspergillus</taxon>
        <taxon>Aspergillus subgen. Circumdati</taxon>
    </lineage>
</organism>
<accession>A0A319CAP4</accession>
<sequence>MRPLLQKLKEWSEHLPTSLRQQIFHSITMKNISSQPSCLRFACILLEVFDFRALLRPMVRSATPPPLFEETHEIPGLADQLDDLINQLFEVNEFEPSLAIELSDGNGSGNAVLQAAESCAAKMLRMVMRIGYGDSSGFWYSFIEGSRIGFATVSNFLILFLVQAPTQDHALRAKSLVVLWRNALRNQNQTSSIVCLGLVRPEATLWAGLSRNYYLPSRVKEILE</sequence>
<dbReference type="GeneID" id="37135552"/>
<dbReference type="AlphaFoldDB" id="A0A319CAP4"/>
<dbReference type="Proteomes" id="UP000248340">
    <property type="component" value="Unassembled WGS sequence"/>
</dbReference>
<dbReference type="RefSeq" id="XP_025485753.1">
    <property type="nucleotide sequence ID" value="XM_025632811.1"/>
</dbReference>
<dbReference type="OrthoDB" id="1924787at2759"/>
<feature type="non-terminal residue" evidence="1">
    <location>
        <position position="224"/>
    </location>
</feature>
<proteinExistence type="predicted"/>
<evidence type="ECO:0000313" key="1">
    <source>
        <dbReference type="EMBL" id="PYH75553.1"/>
    </source>
</evidence>
<dbReference type="STRING" id="1448315.A0A319CAP4"/>
<evidence type="ECO:0000313" key="2">
    <source>
        <dbReference type="Proteomes" id="UP000248340"/>
    </source>
</evidence>